<dbReference type="InterPro" id="IPR000843">
    <property type="entry name" value="HTH_LacI"/>
</dbReference>
<evidence type="ECO:0000256" key="1">
    <source>
        <dbReference type="ARBA" id="ARBA00023015"/>
    </source>
</evidence>
<dbReference type="InterPro" id="IPR028082">
    <property type="entry name" value="Peripla_BP_I"/>
</dbReference>
<gene>
    <name evidence="5" type="ORF">SE18_09340</name>
</gene>
<dbReference type="SUPFAM" id="SSF53822">
    <property type="entry name" value="Periplasmic binding protein-like I"/>
    <property type="match status" value="1"/>
</dbReference>
<evidence type="ECO:0000313" key="6">
    <source>
        <dbReference type="Proteomes" id="UP000050277"/>
    </source>
</evidence>
<dbReference type="Pfam" id="PF13377">
    <property type="entry name" value="Peripla_BP_3"/>
    <property type="match status" value="1"/>
</dbReference>
<dbReference type="GO" id="GO:0000976">
    <property type="term" value="F:transcription cis-regulatory region binding"/>
    <property type="evidence" value="ECO:0007669"/>
    <property type="project" value="TreeGrafter"/>
</dbReference>
<dbReference type="PANTHER" id="PTHR30146">
    <property type="entry name" value="LACI-RELATED TRANSCRIPTIONAL REPRESSOR"/>
    <property type="match status" value="1"/>
</dbReference>
<keyword evidence="1" id="KW-0805">Transcription regulation</keyword>
<dbReference type="AlphaFoldDB" id="A0A0P6YAX9"/>
<dbReference type="PROSITE" id="PS50932">
    <property type="entry name" value="HTH_LACI_2"/>
    <property type="match status" value="1"/>
</dbReference>
<evidence type="ECO:0000256" key="2">
    <source>
        <dbReference type="ARBA" id="ARBA00023125"/>
    </source>
</evidence>
<dbReference type="SUPFAM" id="SSF47413">
    <property type="entry name" value="lambda repressor-like DNA-binding domains"/>
    <property type="match status" value="1"/>
</dbReference>
<dbReference type="GO" id="GO:0003700">
    <property type="term" value="F:DNA-binding transcription factor activity"/>
    <property type="evidence" value="ECO:0007669"/>
    <property type="project" value="TreeGrafter"/>
</dbReference>
<name>A0A0P6YAX9_9CHLR</name>
<evidence type="ECO:0000259" key="4">
    <source>
        <dbReference type="PROSITE" id="PS50932"/>
    </source>
</evidence>
<accession>A0A0P6YAX9</accession>
<dbReference type="Gene3D" id="3.40.50.2300">
    <property type="match status" value="2"/>
</dbReference>
<comment type="caution">
    <text evidence="5">The sequence shown here is derived from an EMBL/GenBank/DDBJ whole genome shotgun (WGS) entry which is preliminary data.</text>
</comment>
<dbReference type="OrthoDB" id="43195at2"/>
<dbReference type="InterPro" id="IPR010982">
    <property type="entry name" value="Lambda_DNA-bd_dom_sf"/>
</dbReference>
<dbReference type="Gene3D" id="1.10.260.40">
    <property type="entry name" value="lambda repressor-like DNA-binding domains"/>
    <property type="match status" value="1"/>
</dbReference>
<protein>
    <recommendedName>
        <fullName evidence="4">HTH lacI-type domain-containing protein</fullName>
    </recommendedName>
</protein>
<sequence length="346" mass="38295">MTQRITMEDIARQSGVSLATVSLVLRDKPGINDDTRRRVLDIARDLGYRKRLNHEKLVSQSLHNAGVIVKASLGDDSPLTNPFYAPIVAGIEAACRKMHINLMYATVPVDMENHPQETPRLLSEDHLDGVLVVGAFADATITKLLQREGIPTVLVDGYSHEHIYDSVVSDNFRGAYDAVSYLISNGHRHIGIIGTTKEAYPSLAERRKGYIQALNDHGIHEQYFGDCLLTLHEGSDTTSILLQRHPQITALFCANDMMAIGATQAARALQRQIPHDVSIIGFDNIDLAQHVAPALTTMHIDKVSMGRIAVQLLANRAEYPEQAPATVSLRPRLIERQSVQRLQPPK</sequence>
<feature type="domain" description="HTH lacI-type" evidence="4">
    <location>
        <begin position="5"/>
        <end position="59"/>
    </location>
</feature>
<organism evidence="5 6">
    <name type="scientific">Herpetosiphon geysericola</name>
    <dbReference type="NCBI Taxonomy" id="70996"/>
    <lineage>
        <taxon>Bacteria</taxon>
        <taxon>Bacillati</taxon>
        <taxon>Chloroflexota</taxon>
        <taxon>Chloroflexia</taxon>
        <taxon>Herpetosiphonales</taxon>
        <taxon>Herpetosiphonaceae</taxon>
        <taxon>Herpetosiphon</taxon>
    </lineage>
</organism>
<dbReference type="EMBL" id="LGKP01000015">
    <property type="protein sequence ID" value="KPL88867.1"/>
    <property type="molecule type" value="Genomic_DNA"/>
</dbReference>
<dbReference type="STRING" id="70996.SE18_09340"/>
<dbReference type="Proteomes" id="UP000050277">
    <property type="component" value="Unassembled WGS sequence"/>
</dbReference>
<keyword evidence="6" id="KW-1185">Reference proteome</keyword>
<dbReference type="RefSeq" id="WP_054534175.1">
    <property type="nucleotide sequence ID" value="NZ_LGKP01000015.1"/>
</dbReference>
<dbReference type="Pfam" id="PF00356">
    <property type="entry name" value="LacI"/>
    <property type="match status" value="1"/>
</dbReference>
<dbReference type="SMART" id="SM00354">
    <property type="entry name" value="HTH_LACI"/>
    <property type="match status" value="1"/>
</dbReference>
<dbReference type="InterPro" id="IPR046335">
    <property type="entry name" value="LacI/GalR-like_sensor"/>
</dbReference>
<dbReference type="PANTHER" id="PTHR30146:SF109">
    <property type="entry name" value="HTH-TYPE TRANSCRIPTIONAL REGULATOR GALS"/>
    <property type="match status" value="1"/>
</dbReference>
<evidence type="ECO:0000313" key="5">
    <source>
        <dbReference type="EMBL" id="KPL88867.1"/>
    </source>
</evidence>
<reference evidence="5 6" key="1">
    <citation type="submission" date="2015-07" db="EMBL/GenBank/DDBJ databases">
        <title>Whole genome sequence of Herpetosiphon geysericola DSM 7119.</title>
        <authorList>
            <person name="Hemp J."/>
            <person name="Ward L.M."/>
            <person name="Pace L.A."/>
            <person name="Fischer W.W."/>
        </authorList>
    </citation>
    <scope>NUCLEOTIDE SEQUENCE [LARGE SCALE GENOMIC DNA]</scope>
    <source>
        <strain evidence="5 6">DSM 7119</strain>
    </source>
</reference>
<proteinExistence type="predicted"/>
<keyword evidence="2" id="KW-0238">DNA-binding</keyword>
<evidence type="ECO:0000256" key="3">
    <source>
        <dbReference type="ARBA" id="ARBA00023163"/>
    </source>
</evidence>
<dbReference type="CDD" id="cd06267">
    <property type="entry name" value="PBP1_LacI_sugar_binding-like"/>
    <property type="match status" value="1"/>
</dbReference>
<dbReference type="CDD" id="cd01392">
    <property type="entry name" value="HTH_LacI"/>
    <property type="match status" value="1"/>
</dbReference>
<keyword evidence="3" id="KW-0804">Transcription</keyword>
<dbReference type="PROSITE" id="PS00356">
    <property type="entry name" value="HTH_LACI_1"/>
    <property type="match status" value="1"/>
</dbReference>